<dbReference type="RefSeq" id="WP_142812862.1">
    <property type="nucleotide sequence ID" value="NZ_CP036282.1"/>
</dbReference>
<dbReference type="Proteomes" id="UP000317365">
    <property type="component" value="Chromosome"/>
</dbReference>
<feature type="chain" id="PRO_5021834612" evidence="1">
    <location>
        <begin position="25"/>
        <end position="399"/>
    </location>
</feature>
<dbReference type="KEGG" id="rhg:EXZ61_16880"/>
<feature type="signal peptide" evidence="1">
    <location>
        <begin position="1"/>
        <end position="24"/>
    </location>
</feature>
<dbReference type="InterPro" id="IPR006311">
    <property type="entry name" value="TAT_signal"/>
</dbReference>
<dbReference type="SUPFAM" id="SSF53850">
    <property type="entry name" value="Periplasmic binding protein-like II"/>
    <property type="match status" value="1"/>
</dbReference>
<reference evidence="3" key="1">
    <citation type="submission" date="2019-02" db="EMBL/GenBank/DDBJ databases">
        <title>Complete genome sequence of Rhodoferax sp. Gr-4.</title>
        <authorList>
            <person name="Jin L."/>
        </authorList>
    </citation>
    <scope>NUCLEOTIDE SEQUENCE [LARGE SCALE GENOMIC DNA]</scope>
    <source>
        <strain evidence="3">Gr-4</strain>
    </source>
</reference>
<evidence type="ECO:0000313" key="2">
    <source>
        <dbReference type="EMBL" id="QDL55708.1"/>
    </source>
</evidence>
<dbReference type="NCBIfam" id="NF008633">
    <property type="entry name" value="PRK11622.1"/>
    <property type="match status" value="1"/>
</dbReference>
<dbReference type="InterPro" id="IPR027020">
    <property type="entry name" value="YnjB"/>
</dbReference>
<name>A0A515ESU6_9BURK</name>
<sequence>MTIQLNRRHLLALSSLAIASPVFAQSSASWSTIEAKAKGQTVYFNAWAGSEPINAYIQWAGAEVLKRYGVKVEHVKVSDAADVVKRVRNEKAAGKTNGTVDLVWINGENFLAMKRDGLLFGPFAESLPSFANVDVQGKPTTRIDFSEPVDGLEAPWGMAQLTFMVDSKKVANPPKSMAELLAFAKANPGRVSYPRPPNFHGTTFVKQALLELNADRGALYKPTSPEAFAKASAPLWAFLDQMHPHLWRAGKQFPQNADAIRQMMADGELLLALTFNPNDAANEIAAKRLPESVISYQFSSGTIGNTHFVAIPVNASAKEGAQVFANFLLSAQAQARKADIAVWGDPTVLAVDKLSAADKARFAAKPLPGQVISPAPTIPEPHGSWVDPLEKEWLKRYGQ</sequence>
<accession>A0A515ESU6</accession>
<keyword evidence="1" id="KW-0732">Signal</keyword>
<dbReference type="AlphaFoldDB" id="A0A515ESU6"/>
<evidence type="ECO:0000313" key="3">
    <source>
        <dbReference type="Proteomes" id="UP000317365"/>
    </source>
</evidence>
<gene>
    <name evidence="2" type="ORF">EXZ61_16880</name>
</gene>
<reference evidence="3" key="2">
    <citation type="journal article" date="2020" name="Int. J. Syst. Evol. Microbiol.">
        <title>Genomic insights into a novel species Rhodoferax aquaticus sp. nov., isolated from freshwater.</title>
        <authorList>
            <person name="Li T."/>
            <person name="Zhuo Y."/>
            <person name="Jin C.Z."/>
            <person name="Wu X."/>
            <person name="Ko S.R."/>
            <person name="Jin F.J."/>
            <person name="Ahn C.Y."/>
            <person name="Oh H.M."/>
            <person name="Lee H.G."/>
            <person name="Jin L."/>
        </authorList>
    </citation>
    <scope>NUCLEOTIDE SEQUENCE [LARGE SCALE GENOMIC DNA]</scope>
    <source>
        <strain evidence="3">Gr-4</strain>
    </source>
</reference>
<proteinExistence type="predicted"/>
<dbReference type="EMBL" id="CP036282">
    <property type="protein sequence ID" value="QDL55708.1"/>
    <property type="molecule type" value="Genomic_DNA"/>
</dbReference>
<dbReference type="PIRSF" id="PIRSF029172">
    <property type="entry name" value="UCP029172_ABC_sbc_YnjB"/>
    <property type="match status" value="1"/>
</dbReference>
<dbReference type="Pfam" id="PF13416">
    <property type="entry name" value="SBP_bac_8"/>
    <property type="match status" value="1"/>
</dbReference>
<dbReference type="PANTHER" id="PTHR42779:SF1">
    <property type="entry name" value="PROTEIN YNJB"/>
    <property type="match status" value="1"/>
</dbReference>
<keyword evidence="3" id="KW-1185">Reference proteome</keyword>
<dbReference type="Gene3D" id="3.40.190.10">
    <property type="entry name" value="Periplasmic binding protein-like II"/>
    <property type="match status" value="2"/>
</dbReference>
<dbReference type="InterPro" id="IPR006059">
    <property type="entry name" value="SBP"/>
</dbReference>
<dbReference type="PROSITE" id="PS51318">
    <property type="entry name" value="TAT"/>
    <property type="match status" value="1"/>
</dbReference>
<organism evidence="2 3">
    <name type="scientific">Rhodoferax aquaticus</name>
    <dbReference type="NCBI Taxonomy" id="2527691"/>
    <lineage>
        <taxon>Bacteria</taxon>
        <taxon>Pseudomonadati</taxon>
        <taxon>Pseudomonadota</taxon>
        <taxon>Betaproteobacteria</taxon>
        <taxon>Burkholderiales</taxon>
        <taxon>Comamonadaceae</taxon>
        <taxon>Rhodoferax</taxon>
    </lineage>
</organism>
<evidence type="ECO:0000256" key="1">
    <source>
        <dbReference type="SAM" id="SignalP"/>
    </source>
</evidence>
<protein>
    <submittedName>
        <fullName evidence="2">ABC transporter substrate-binding protein</fullName>
    </submittedName>
</protein>
<dbReference type="PANTHER" id="PTHR42779">
    <property type="entry name" value="PROTEIN YNJB"/>
    <property type="match status" value="1"/>
</dbReference>